<organism evidence="1 2">
    <name type="scientific">Pistacia integerrima</name>
    <dbReference type="NCBI Taxonomy" id="434235"/>
    <lineage>
        <taxon>Eukaryota</taxon>
        <taxon>Viridiplantae</taxon>
        <taxon>Streptophyta</taxon>
        <taxon>Embryophyta</taxon>
        <taxon>Tracheophyta</taxon>
        <taxon>Spermatophyta</taxon>
        <taxon>Magnoliopsida</taxon>
        <taxon>eudicotyledons</taxon>
        <taxon>Gunneridae</taxon>
        <taxon>Pentapetalae</taxon>
        <taxon>rosids</taxon>
        <taxon>malvids</taxon>
        <taxon>Sapindales</taxon>
        <taxon>Anacardiaceae</taxon>
        <taxon>Pistacia</taxon>
    </lineage>
</organism>
<evidence type="ECO:0000313" key="1">
    <source>
        <dbReference type="EMBL" id="KAJ0025084.1"/>
    </source>
</evidence>
<name>A0ACC0XUV6_9ROSI</name>
<comment type="caution">
    <text evidence="1">The sequence shown here is derived from an EMBL/GenBank/DDBJ whole genome shotgun (WGS) entry which is preliminary data.</text>
</comment>
<dbReference type="EMBL" id="CM047745">
    <property type="protein sequence ID" value="KAJ0025084.1"/>
    <property type="molecule type" value="Genomic_DNA"/>
</dbReference>
<gene>
    <name evidence="1" type="ORF">Pint_07589</name>
</gene>
<sequence>MVDDSKEEIVAEDQETSNLVEEPEVAAIIFHAFMGQRSPSTIRLHGNIRGQLTEWLATLGLVVMDYKALTMSFTWFGDALALQADAHCATLLADSHSSTIGPPGYSLHDRLLFYHGHVVVPTVGSLRQQNFSWSFMPHPWAIMVQHMVSQVDKCRQPMEFEVGQQVYLKLHPYRQLSMSGQAYSKLERQYSRPFAILKRVGKVAYKLALPEGSKIQPPHITPLAVLGHQIMSCKGVDVPQLLVQWHGLPLEDTSWEDAAAFKVIYRKLSQNLEDKVEVEQGTIDRNPARGEGREDGVVGSYPIRTQKAPARAKDYSMGR</sequence>
<proteinExistence type="predicted"/>
<keyword evidence="2" id="KW-1185">Reference proteome</keyword>
<evidence type="ECO:0000313" key="2">
    <source>
        <dbReference type="Proteomes" id="UP001163603"/>
    </source>
</evidence>
<accession>A0ACC0XUV6</accession>
<reference evidence="2" key="1">
    <citation type="journal article" date="2023" name="G3 (Bethesda)">
        <title>Genome assembly and association tests identify interacting loci associated with vigor, precocity, and sex in interspecific pistachio rootstocks.</title>
        <authorList>
            <person name="Palmer W."/>
            <person name="Jacygrad E."/>
            <person name="Sagayaradj S."/>
            <person name="Cavanaugh K."/>
            <person name="Han R."/>
            <person name="Bertier L."/>
            <person name="Beede B."/>
            <person name="Kafkas S."/>
            <person name="Golino D."/>
            <person name="Preece J."/>
            <person name="Michelmore R."/>
        </authorList>
    </citation>
    <scope>NUCLEOTIDE SEQUENCE [LARGE SCALE GENOMIC DNA]</scope>
</reference>
<dbReference type="Proteomes" id="UP001163603">
    <property type="component" value="Chromosome 10"/>
</dbReference>
<protein>
    <submittedName>
        <fullName evidence="1">Uncharacterized protein</fullName>
    </submittedName>
</protein>